<sequence length="250" mass="28061">MKIFFAFFAAIVAFVVVLFRLTTNTANVRSFKVTSQVYLEVEHAGQYLGRIEIGLFSEDAPKTVENFREICINGINGKTYKGSLFHRVVEKFMIQGGDIVANDGSGSISIYGKHFEDENLEINHTDVGFVAMANRGPDTNGCQFYITTMRTPWLDGKHVIFGKVVLGQRIVHMIEQVKTDSDDTPLEPVVITECGDSRINSPFYVSDNPYDVMGWLRASVVPLGMSLTILAIFQYFIKKLDMIAEPHDDE</sequence>
<keyword evidence="8" id="KW-0472">Membrane</keyword>
<evidence type="ECO:0000256" key="3">
    <source>
        <dbReference type="ARBA" id="ARBA00022729"/>
    </source>
</evidence>
<dbReference type="PANTHER" id="PTHR11071">
    <property type="entry name" value="PEPTIDYL-PROLYL CIS-TRANS ISOMERASE"/>
    <property type="match status" value="1"/>
</dbReference>
<name>A0A336KUL6_CULSO</name>
<evidence type="ECO:0000313" key="11">
    <source>
        <dbReference type="EMBL" id="SSX28210.1"/>
    </source>
</evidence>
<reference evidence="11" key="2">
    <citation type="submission" date="2018-07" db="EMBL/GenBank/DDBJ databases">
        <authorList>
            <person name="Quirk P.G."/>
            <person name="Krulwich T.A."/>
        </authorList>
    </citation>
    <scope>NUCLEOTIDE SEQUENCE</scope>
</reference>
<dbReference type="Gene3D" id="2.40.100.10">
    <property type="entry name" value="Cyclophilin-like"/>
    <property type="match status" value="1"/>
</dbReference>
<evidence type="ECO:0000256" key="2">
    <source>
        <dbReference type="ARBA" id="ARBA00007365"/>
    </source>
</evidence>
<evidence type="ECO:0000256" key="4">
    <source>
        <dbReference type="ARBA" id="ARBA00023110"/>
    </source>
</evidence>
<evidence type="ECO:0000259" key="9">
    <source>
        <dbReference type="PROSITE" id="PS50072"/>
    </source>
</evidence>
<dbReference type="PROSITE" id="PS00170">
    <property type="entry name" value="CSA_PPIASE_1"/>
    <property type="match status" value="1"/>
</dbReference>
<keyword evidence="8" id="KW-0812">Transmembrane</keyword>
<dbReference type="InterPro" id="IPR002130">
    <property type="entry name" value="Cyclophilin-type_PPIase_dom"/>
</dbReference>
<proteinExistence type="inferred from homology"/>
<organism evidence="10">
    <name type="scientific">Culicoides sonorensis</name>
    <name type="common">Biting midge</name>
    <dbReference type="NCBI Taxonomy" id="179676"/>
    <lineage>
        <taxon>Eukaryota</taxon>
        <taxon>Metazoa</taxon>
        <taxon>Ecdysozoa</taxon>
        <taxon>Arthropoda</taxon>
        <taxon>Hexapoda</taxon>
        <taxon>Insecta</taxon>
        <taxon>Pterygota</taxon>
        <taxon>Neoptera</taxon>
        <taxon>Endopterygota</taxon>
        <taxon>Diptera</taxon>
        <taxon>Nematocera</taxon>
        <taxon>Chironomoidea</taxon>
        <taxon>Ceratopogonidae</taxon>
        <taxon>Ceratopogoninae</taxon>
        <taxon>Culicoides</taxon>
        <taxon>Monoculicoides</taxon>
    </lineage>
</organism>
<evidence type="ECO:0000256" key="6">
    <source>
        <dbReference type="ARBA" id="ARBA00056644"/>
    </source>
</evidence>
<comment type="function">
    <text evidence="6">PPIases accelerate the folding of proteins. It catalyzes the cis-trans isomerization of proline imidic peptide bonds in oligopeptides. Acts on the folding of rhodopsin RH1 and RH2 (but not RH3) and is required for visual transduction.</text>
</comment>
<comment type="similarity">
    <text evidence="2 7">Belongs to the cyclophilin-type PPIase family.</text>
</comment>
<dbReference type="EMBL" id="UFQT01000960">
    <property type="protein sequence ID" value="SSX28210.1"/>
    <property type="molecule type" value="Genomic_DNA"/>
</dbReference>
<dbReference type="PRINTS" id="PR00153">
    <property type="entry name" value="CSAPPISMRASE"/>
</dbReference>
<dbReference type="GO" id="GO:0005737">
    <property type="term" value="C:cytoplasm"/>
    <property type="evidence" value="ECO:0007669"/>
    <property type="project" value="TreeGrafter"/>
</dbReference>
<dbReference type="PROSITE" id="PS50072">
    <property type="entry name" value="CSA_PPIASE_2"/>
    <property type="match status" value="1"/>
</dbReference>
<dbReference type="GO" id="GO:0016018">
    <property type="term" value="F:cyclosporin A binding"/>
    <property type="evidence" value="ECO:0007669"/>
    <property type="project" value="TreeGrafter"/>
</dbReference>
<feature type="transmembrane region" description="Helical" evidence="8">
    <location>
        <begin position="215"/>
        <end position="237"/>
    </location>
</feature>
<dbReference type="AlphaFoldDB" id="A0A336KUL6"/>
<dbReference type="FunFam" id="2.40.100.10:FF:000019">
    <property type="entry name" value="Peptidyl-prolyl cis-trans isomerase"/>
    <property type="match status" value="1"/>
</dbReference>
<dbReference type="EC" id="5.2.1.8" evidence="7"/>
<protein>
    <recommendedName>
        <fullName evidence="7">Peptidyl-prolyl cis-trans isomerase</fullName>
        <shortName evidence="7">PPIase</shortName>
        <ecNumber evidence="7">5.2.1.8</ecNumber>
    </recommendedName>
</protein>
<accession>A0A336KUL6</accession>
<evidence type="ECO:0000256" key="8">
    <source>
        <dbReference type="SAM" id="Phobius"/>
    </source>
</evidence>
<reference evidence="10" key="1">
    <citation type="submission" date="2018-04" db="EMBL/GenBank/DDBJ databases">
        <authorList>
            <person name="Go L.Y."/>
            <person name="Mitchell J.A."/>
        </authorList>
    </citation>
    <scope>NUCLEOTIDE SEQUENCE</scope>
    <source>
        <tissue evidence="10">Whole organism</tissue>
    </source>
</reference>
<dbReference type="InterPro" id="IPR029000">
    <property type="entry name" value="Cyclophilin-like_dom_sf"/>
</dbReference>
<evidence type="ECO:0000313" key="10">
    <source>
        <dbReference type="EMBL" id="SSX07976.1"/>
    </source>
</evidence>
<evidence type="ECO:0000256" key="5">
    <source>
        <dbReference type="ARBA" id="ARBA00023235"/>
    </source>
</evidence>
<dbReference type="OMA" id="FIAMANR"/>
<keyword evidence="8" id="KW-1133">Transmembrane helix</keyword>
<keyword evidence="4 7" id="KW-0697">Rotamase</keyword>
<keyword evidence="5 7" id="KW-0413">Isomerase</keyword>
<dbReference type="PANTHER" id="PTHR11071:SF478">
    <property type="entry name" value="PEPTIDYL-PROLYL CIS-TRANS ISOMERASE, RHODOPSIN-SPECIFIC ISOZYME"/>
    <property type="match status" value="1"/>
</dbReference>
<dbReference type="InterPro" id="IPR020892">
    <property type="entry name" value="Cyclophilin-type_PPIase_CS"/>
</dbReference>
<dbReference type="GO" id="GO:0003755">
    <property type="term" value="F:peptidyl-prolyl cis-trans isomerase activity"/>
    <property type="evidence" value="ECO:0007669"/>
    <property type="project" value="UniProtKB-UniRule"/>
</dbReference>
<evidence type="ECO:0000256" key="1">
    <source>
        <dbReference type="ARBA" id="ARBA00000971"/>
    </source>
</evidence>
<dbReference type="Pfam" id="PF00160">
    <property type="entry name" value="Pro_isomerase"/>
    <property type="match status" value="1"/>
</dbReference>
<dbReference type="GO" id="GO:0006457">
    <property type="term" value="P:protein folding"/>
    <property type="evidence" value="ECO:0007669"/>
    <property type="project" value="InterPro"/>
</dbReference>
<keyword evidence="3" id="KW-0732">Signal</keyword>
<dbReference type="EMBL" id="UFQS01000960">
    <property type="protein sequence ID" value="SSX07976.1"/>
    <property type="molecule type" value="Genomic_DNA"/>
</dbReference>
<dbReference type="VEuPathDB" id="VectorBase:CSON015351"/>
<gene>
    <name evidence="10" type="primary">CSON015351</name>
</gene>
<dbReference type="SUPFAM" id="SSF50891">
    <property type="entry name" value="Cyclophilin-like"/>
    <property type="match status" value="1"/>
</dbReference>
<comment type="catalytic activity">
    <reaction evidence="1 7">
        <text>[protein]-peptidylproline (omega=180) = [protein]-peptidylproline (omega=0)</text>
        <dbReference type="Rhea" id="RHEA:16237"/>
        <dbReference type="Rhea" id="RHEA-COMP:10747"/>
        <dbReference type="Rhea" id="RHEA-COMP:10748"/>
        <dbReference type="ChEBI" id="CHEBI:83833"/>
        <dbReference type="ChEBI" id="CHEBI:83834"/>
        <dbReference type="EC" id="5.2.1.8"/>
    </reaction>
</comment>
<evidence type="ECO:0000256" key="7">
    <source>
        <dbReference type="RuleBase" id="RU363019"/>
    </source>
</evidence>
<feature type="domain" description="PPIase cyclophilin-type" evidence="9">
    <location>
        <begin position="38"/>
        <end position="196"/>
    </location>
</feature>